<feature type="non-terminal residue" evidence="1">
    <location>
        <position position="1"/>
    </location>
</feature>
<organism evidence="1 2">
    <name type="scientific">Gulo gulo</name>
    <name type="common">Wolverine</name>
    <name type="synonym">Gluton</name>
    <dbReference type="NCBI Taxonomy" id="48420"/>
    <lineage>
        <taxon>Eukaryota</taxon>
        <taxon>Metazoa</taxon>
        <taxon>Chordata</taxon>
        <taxon>Craniata</taxon>
        <taxon>Vertebrata</taxon>
        <taxon>Euteleostomi</taxon>
        <taxon>Mammalia</taxon>
        <taxon>Eutheria</taxon>
        <taxon>Laurasiatheria</taxon>
        <taxon>Carnivora</taxon>
        <taxon>Caniformia</taxon>
        <taxon>Musteloidea</taxon>
        <taxon>Mustelidae</taxon>
        <taxon>Guloninae</taxon>
        <taxon>Gulo</taxon>
    </lineage>
</organism>
<dbReference type="AlphaFoldDB" id="A0A9X9LVK1"/>
<dbReference type="Proteomes" id="UP000269945">
    <property type="component" value="Unassembled WGS sequence"/>
</dbReference>
<dbReference type="EMBL" id="CYRY02020738">
    <property type="protein sequence ID" value="VCW97147.1"/>
    <property type="molecule type" value="Genomic_DNA"/>
</dbReference>
<evidence type="ECO:0000313" key="1">
    <source>
        <dbReference type="EMBL" id="VCW97147.1"/>
    </source>
</evidence>
<comment type="caution">
    <text evidence="1">The sequence shown here is derived from an EMBL/GenBank/DDBJ whole genome shotgun (WGS) entry which is preliminary data.</text>
</comment>
<name>A0A9X9LVK1_GULGU</name>
<reference evidence="1 2" key="1">
    <citation type="submission" date="2018-10" db="EMBL/GenBank/DDBJ databases">
        <authorList>
            <person name="Ekblom R."/>
            <person name="Jareborg N."/>
        </authorList>
    </citation>
    <scope>NUCLEOTIDE SEQUENCE [LARGE SCALE GENOMIC DNA]</scope>
    <source>
        <tissue evidence="1">Muscle</tissue>
    </source>
</reference>
<accession>A0A9X9LVK1</accession>
<protein>
    <submittedName>
        <fullName evidence="1">Uncharacterized protein</fullName>
    </submittedName>
</protein>
<keyword evidence="2" id="KW-1185">Reference proteome</keyword>
<evidence type="ECO:0000313" key="2">
    <source>
        <dbReference type="Proteomes" id="UP000269945"/>
    </source>
</evidence>
<proteinExistence type="predicted"/>
<sequence>MEGCWRGGGWDHRGMGKFHGVQEQAARASLGRGRCGRALPACQLSRRSIPGVLRGAGNG</sequence>
<gene>
    <name evidence="1" type="ORF">BN2614_LOCUS3</name>
</gene>